<gene>
    <name evidence="1" type="ORF">Ciccas_007531</name>
</gene>
<proteinExistence type="predicted"/>
<evidence type="ECO:0000313" key="1">
    <source>
        <dbReference type="EMBL" id="KAL3313867.1"/>
    </source>
</evidence>
<sequence length="92" mass="9855">MGVQAAYESHTSEFVRECVSGLLGRYNLSMEKSIVHVTDSAANIRCAFGGPTGGNWWGCAAHFVQHFLQPVDTVMVSAELCLIHSSGLISGL</sequence>
<name>A0ABD2Q3S7_9PLAT</name>
<comment type="caution">
    <text evidence="1">The sequence shown here is derived from an EMBL/GenBank/DDBJ whole genome shotgun (WGS) entry which is preliminary data.</text>
</comment>
<accession>A0ABD2Q3S7</accession>
<dbReference type="AlphaFoldDB" id="A0ABD2Q3S7"/>
<evidence type="ECO:0000313" key="2">
    <source>
        <dbReference type="Proteomes" id="UP001626550"/>
    </source>
</evidence>
<keyword evidence="2" id="KW-1185">Reference proteome</keyword>
<protein>
    <submittedName>
        <fullName evidence="1">Uncharacterized protein</fullName>
    </submittedName>
</protein>
<dbReference type="EMBL" id="JBJKFK010001170">
    <property type="protein sequence ID" value="KAL3313867.1"/>
    <property type="molecule type" value="Genomic_DNA"/>
</dbReference>
<reference evidence="1 2" key="1">
    <citation type="submission" date="2024-11" db="EMBL/GenBank/DDBJ databases">
        <title>Adaptive evolution of stress response genes in parasites aligns with host niche diversity.</title>
        <authorList>
            <person name="Hahn C."/>
            <person name="Resl P."/>
        </authorList>
    </citation>
    <scope>NUCLEOTIDE SEQUENCE [LARGE SCALE GENOMIC DNA]</scope>
    <source>
        <strain evidence="1">EGGRZ-B1_66</strain>
        <tissue evidence="1">Body</tissue>
    </source>
</reference>
<organism evidence="1 2">
    <name type="scientific">Cichlidogyrus casuarinus</name>
    <dbReference type="NCBI Taxonomy" id="1844966"/>
    <lineage>
        <taxon>Eukaryota</taxon>
        <taxon>Metazoa</taxon>
        <taxon>Spiralia</taxon>
        <taxon>Lophotrochozoa</taxon>
        <taxon>Platyhelminthes</taxon>
        <taxon>Monogenea</taxon>
        <taxon>Monopisthocotylea</taxon>
        <taxon>Dactylogyridea</taxon>
        <taxon>Ancyrocephalidae</taxon>
        <taxon>Cichlidogyrus</taxon>
    </lineage>
</organism>
<dbReference type="Proteomes" id="UP001626550">
    <property type="component" value="Unassembled WGS sequence"/>
</dbReference>